<dbReference type="EMBL" id="JARK01001355">
    <property type="protein sequence ID" value="EYC21675.1"/>
    <property type="molecule type" value="Genomic_DNA"/>
</dbReference>
<evidence type="ECO:0000313" key="1">
    <source>
        <dbReference type="EMBL" id="EYC21675.1"/>
    </source>
</evidence>
<keyword evidence="2" id="KW-1185">Reference proteome</keyword>
<reference evidence="2" key="1">
    <citation type="journal article" date="2015" name="Nat. Genet.">
        <title>The genome and transcriptome of the zoonotic hookworm Ancylostoma ceylanicum identify infection-specific gene families.</title>
        <authorList>
            <person name="Schwarz E.M."/>
            <person name="Hu Y."/>
            <person name="Antoshechkin I."/>
            <person name="Miller M.M."/>
            <person name="Sternberg P.W."/>
            <person name="Aroian R.V."/>
        </authorList>
    </citation>
    <scope>NUCLEOTIDE SEQUENCE</scope>
    <source>
        <strain evidence="2">HY135</strain>
    </source>
</reference>
<proteinExistence type="predicted"/>
<dbReference type="AlphaFoldDB" id="A0A016V2K1"/>
<comment type="caution">
    <text evidence="1">The sequence shown here is derived from an EMBL/GenBank/DDBJ whole genome shotgun (WGS) entry which is preliminary data.</text>
</comment>
<organism evidence="1 2">
    <name type="scientific">Ancylostoma ceylanicum</name>
    <dbReference type="NCBI Taxonomy" id="53326"/>
    <lineage>
        <taxon>Eukaryota</taxon>
        <taxon>Metazoa</taxon>
        <taxon>Ecdysozoa</taxon>
        <taxon>Nematoda</taxon>
        <taxon>Chromadorea</taxon>
        <taxon>Rhabditida</taxon>
        <taxon>Rhabditina</taxon>
        <taxon>Rhabditomorpha</taxon>
        <taxon>Strongyloidea</taxon>
        <taxon>Ancylostomatidae</taxon>
        <taxon>Ancylostomatinae</taxon>
        <taxon>Ancylostoma</taxon>
    </lineage>
</organism>
<name>A0A016V2K1_9BILA</name>
<accession>A0A016V2K1</accession>
<gene>
    <name evidence="1" type="primary">Acey_s0019.g3955</name>
    <name evidence="1" type="ORF">Y032_0019g3955</name>
</gene>
<sequence length="82" mass="9555">MGLRYKMDTIFVISTPNNSPISKHNLGKFCGVQYLQCTLRNSTKLRLRYKMDTIFVISTSENRPGRSSRKEILRKFRAKLAE</sequence>
<evidence type="ECO:0000313" key="2">
    <source>
        <dbReference type="Proteomes" id="UP000024635"/>
    </source>
</evidence>
<dbReference type="Proteomes" id="UP000024635">
    <property type="component" value="Unassembled WGS sequence"/>
</dbReference>
<protein>
    <submittedName>
        <fullName evidence="1">Uncharacterized protein</fullName>
    </submittedName>
</protein>